<evidence type="ECO:0000313" key="1">
    <source>
        <dbReference type="EMBL" id="ACB74467.1"/>
    </source>
</evidence>
<evidence type="ECO:0000313" key="2">
    <source>
        <dbReference type="Proteomes" id="UP000007013"/>
    </source>
</evidence>
<organism evidence="1 2">
    <name type="scientific">Opitutus terrae (strain DSM 11246 / JCM 15787 / PB90-1)</name>
    <dbReference type="NCBI Taxonomy" id="452637"/>
    <lineage>
        <taxon>Bacteria</taxon>
        <taxon>Pseudomonadati</taxon>
        <taxon>Verrucomicrobiota</taxon>
        <taxon>Opitutia</taxon>
        <taxon>Opitutales</taxon>
        <taxon>Opitutaceae</taxon>
        <taxon>Opitutus</taxon>
    </lineage>
</organism>
<sequence length="254" mass="29063">MAHREFVGEIAKLLRVPAEQIERRVDRYNSDFSAYGNEVYEEIETRVAHWVNFMEGGWFQRRLDMPIRIAPHFDVVVDIGFSSPYYYMQPGLAACKRPKFVFVDKHDSAVTFYDALVEFYQLGETRKRDIVVKADIELPSDTAKVAKAVCGLHPTSLLVVASEVLEHLTHDEPFWTMVENFKMAEGEASKRVYVTLPIGRKIPSHMMEFRTPEAAKKYAAERMNIIEEAVFAPLSEELSSPFLEACYCALGSPR</sequence>
<dbReference type="EMBL" id="CP001032">
    <property type="protein sequence ID" value="ACB74467.1"/>
    <property type="molecule type" value="Genomic_DNA"/>
</dbReference>
<name>B1ZNN0_OPITP</name>
<protein>
    <recommendedName>
        <fullName evidence="3">Methyltransferase type 11</fullName>
    </recommendedName>
</protein>
<reference evidence="1 2" key="1">
    <citation type="journal article" date="2011" name="J. Bacteriol.">
        <title>Genome sequence of the verrucomicrobium Opitutus terrae PB90-1, an abundant inhabitant of rice paddy soil ecosystems.</title>
        <authorList>
            <person name="van Passel M.W."/>
            <person name="Kant R."/>
            <person name="Palva A."/>
            <person name="Copeland A."/>
            <person name="Lucas S."/>
            <person name="Lapidus A."/>
            <person name="Glavina del Rio T."/>
            <person name="Pitluck S."/>
            <person name="Goltsman E."/>
            <person name="Clum A."/>
            <person name="Sun H."/>
            <person name="Schmutz J."/>
            <person name="Larimer F.W."/>
            <person name="Land M.L."/>
            <person name="Hauser L."/>
            <person name="Kyrpides N."/>
            <person name="Mikhailova N."/>
            <person name="Richardson P.P."/>
            <person name="Janssen P.H."/>
            <person name="de Vos W.M."/>
            <person name="Smidt H."/>
        </authorList>
    </citation>
    <scope>NUCLEOTIDE SEQUENCE [LARGE SCALE GENOMIC DNA]</scope>
    <source>
        <strain evidence="2">DSM 11246 / JCM 15787 / PB90-1</strain>
    </source>
</reference>
<gene>
    <name evidence="1" type="ordered locus">Oter_1180</name>
</gene>
<dbReference type="RefSeq" id="WP_012374005.1">
    <property type="nucleotide sequence ID" value="NC_010571.1"/>
</dbReference>
<dbReference type="AlphaFoldDB" id="B1ZNN0"/>
<proteinExistence type="predicted"/>
<dbReference type="STRING" id="452637.Oter_1180"/>
<keyword evidence="2" id="KW-1185">Reference proteome</keyword>
<dbReference type="KEGG" id="ote:Oter_1180"/>
<accession>B1ZNN0</accession>
<dbReference type="Proteomes" id="UP000007013">
    <property type="component" value="Chromosome"/>
</dbReference>
<evidence type="ECO:0008006" key="3">
    <source>
        <dbReference type="Google" id="ProtNLM"/>
    </source>
</evidence>
<dbReference type="HOGENOM" id="CLU_1093442_0_0_0"/>